<protein>
    <recommendedName>
        <fullName evidence="3">CASP-like protein</fullName>
    </recommendedName>
</protein>
<gene>
    <name evidence="1" type="ORF">L0M14_01530</name>
</gene>
<dbReference type="Proteomes" id="UP001649230">
    <property type="component" value="Chromosome"/>
</dbReference>
<name>A0ABY3SLX6_9BACL</name>
<dbReference type="RefSeq" id="WP_235120348.1">
    <property type="nucleotide sequence ID" value="NZ_CP090978.1"/>
</dbReference>
<evidence type="ECO:0000313" key="2">
    <source>
        <dbReference type="Proteomes" id="UP001649230"/>
    </source>
</evidence>
<sequence length="79" mass="8837">MTTLGILVVTVCSSLLLAVMDTFVYRESLGATLYRQSFGYYDNWKTYLLLAASLSAGLLADIQGSKQRENRVKRVGSRR</sequence>
<reference evidence="1 2" key="1">
    <citation type="journal article" date="2024" name="Int. J. Syst. Evol. Microbiol.">
        <title>Paenibacillus hexagrammi sp. nov., a novel bacterium isolated from the gut content of Hexagrammos agrammus.</title>
        <authorList>
            <person name="Jung H.K."/>
            <person name="Kim D.G."/>
            <person name="Zin H."/>
            <person name="Park J."/>
            <person name="Jung H."/>
            <person name="Kim Y.O."/>
            <person name="Kong H.J."/>
            <person name="Kim J.W."/>
            <person name="Kim Y.S."/>
        </authorList>
    </citation>
    <scope>NUCLEOTIDE SEQUENCE [LARGE SCALE GENOMIC DNA]</scope>
    <source>
        <strain evidence="1 2">YPD9-1</strain>
    </source>
</reference>
<proteinExistence type="predicted"/>
<keyword evidence="2" id="KW-1185">Reference proteome</keyword>
<evidence type="ECO:0008006" key="3">
    <source>
        <dbReference type="Google" id="ProtNLM"/>
    </source>
</evidence>
<evidence type="ECO:0000313" key="1">
    <source>
        <dbReference type="EMBL" id="UJF33957.1"/>
    </source>
</evidence>
<organism evidence="1 2">
    <name type="scientific">Paenibacillus hexagrammi</name>
    <dbReference type="NCBI Taxonomy" id="2908839"/>
    <lineage>
        <taxon>Bacteria</taxon>
        <taxon>Bacillati</taxon>
        <taxon>Bacillota</taxon>
        <taxon>Bacilli</taxon>
        <taxon>Bacillales</taxon>
        <taxon>Paenibacillaceae</taxon>
        <taxon>Paenibacillus</taxon>
    </lineage>
</organism>
<accession>A0ABY3SLX6</accession>
<dbReference type="EMBL" id="CP090978">
    <property type="protein sequence ID" value="UJF33957.1"/>
    <property type="molecule type" value="Genomic_DNA"/>
</dbReference>